<dbReference type="EMBL" id="CP045430">
    <property type="protein sequence ID" value="QPB85663.1"/>
    <property type="molecule type" value="Genomic_DNA"/>
</dbReference>
<evidence type="ECO:0000313" key="2">
    <source>
        <dbReference type="Proteomes" id="UP000305729"/>
    </source>
</evidence>
<reference evidence="1 2" key="1">
    <citation type="submission" date="2019-10" db="EMBL/GenBank/DDBJ databases">
        <title>Pseudoalteromonas rubra S4059.</title>
        <authorList>
            <person name="Paulsen S."/>
            <person name="Wang X."/>
        </authorList>
    </citation>
    <scope>NUCLEOTIDE SEQUENCE [LARGE SCALE GENOMIC DNA]</scope>
    <source>
        <strain evidence="1 2">S4059</strain>
    </source>
</reference>
<accession>A0A5S3USU0</accession>
<gene>
    <name evidence="1" type="ORF">CWC22_021890</name>
</gene>
<proteinExistence type="predicted"/>
<sequence length="114" mass="12217">MGKIIVVLLGVLFSSNLVASDFTGKKLTGAAVYHHDGKSILFVKINDTNHMAACASTKRFAIDSTAANFKEMVSVAMMAYATGETVHIKGIKDSCKYWSNSQDLKGIAIGSIPF</sequence>
<dbReference type="AlphaFoldDB" id="A0A5S3USU0"/>
<evidence type="ECO:0000313" key="1">
    <source>
        <dbReference type="EMBL" id="QPB85663.1"/>
    </source>
</evidence>
<dbReference type="RefSeq" id="WP_138539175.1">
    <property type="nucleotide sequence ID" value="NZ_CP045430.1"/>
</dbReference>
<dbReference type="Proteomes" id="UP000305729">
    <property type="component" value="Chromosome 2"/>
</dbReference>
<name>A0A5S3USU0_9GAMM</name>
<protein>
    <submittedName>
        <fullName evidence="1">Uncharacterized protein</fullName>
    </submittedName>
</protein>
<organism evidence="1 2">
    <name type="scientific">Pseudoalteromonas rubra</name>
    <dbReference type="NCBI Taxonomy" id="43658"/>
    <lineage>
        <taxon>Bacteria</taxon>
        <taxon>Pseudomonadati</taxon>
        <taxon>Pseudomonadota</taxon>
        <taxon>Gammaproteobacteria</taxon>
        <taxon>Alteromonadales</taxon>
        <taxon>Pseudoalteromonadaceae</taxon>
        <taxon>Pseudoalteromonas</taxon>
    </lineage>
</organism>